<reference evidence="1" key="1">
    <citation type="submission" date="2023-06" db="EMBL/GenBank/DDBJ databases">
        <title>Genome-scale phylogeny and comparative genomics of the fungal order Sordariales.</title>
        <authorList>
            <consortium name="Lawrence Berkeley National Laboratory"/>
            <person name="Hensen N."/>
            <person name="Bonometti L."/>
            <person name="Westerberg I."/>
            <person name="Brannstrom I.O."/>
            <person name="Guillou S."/>
            <person name="Cros-Aarteil S."/>
            <person name="Calhoun S."/>
            <person name="Haridas S."/>
            <person name="Kuo A."/>
            <person name="Mondo S."/>
            <person name="Pangilinan J."/>
            <person name="Riley R."/>
            <person name="Labutti K."/>
            <person name="Andreopoulos B."/>
            <person name="Lipzen A."/>
            <person name="Chen C."/>
            <person name="Yanf M."/>
            <person name="Daum C."/>
            <person name="Ng V."/>
            <person name="Clum A."/>
            <person name="Steindorff A."/>
            <person name="Ohm R."/>
            <person name="Martin F."/>
            <person name="Silar P."/>
            <person name="Natvig D."/>
            <person name="Lalanne C."/>
            <person name="Gautier V."/>
            <person name="Ament-Velasquez S.L."/>
            <person name="Kruys A."/>
            <person name="Hutchinson M.I."/>
            <person name="Powell A.J."/>
            <person name="Barry K."/>
            <person name="Miller A.N."/>
            <person name="Grigoriev I.V."/>
            <person name="Debuchy R."/>
            <person name="Gladieux P."/>
            <person name="Thoren M.H."/>
            <person name="Johannesson H."/>
        </authorList>
    </citation>
    <scope>NUCLEOTIDE SEQUENCE</scope>
    <source>
        <strain evidence="1">CBS 606.72</strain>
    </source>
</reference>
<sequence length="84" mass="9311">MEKHTLVCWHKVRRLSIQGVSRTTQSKMLWVRVGNMSESCFRSSPHHGRRANGALVMMVLSKGIEESISTHDDSASSVEGSAGR</sequence>
<evidence type="ECO:0000313" key="1">
    <source>
        <dbReference type="EMBL" id="KAK0627000.1"/>
    </source>
</evidence>
<protein>
    <submittedName>
        <fullName evidence="1">Uncharacterized protein</fullName>
    </submittedName>
</protein>
<comment type="caution">
    <text evidence="1">The sequence shown here is derived from an EMBL/GenBank/DDBJ whole genome shotgun (WGS) entry which is preliminary data.</text>
</comment>
<dbReference type="Proteomes" id="UP001175000">
    <property type="component" value="Unassembled WGS sequence"/>
</dbReference>
<dbReference type="EMBL" id="JAULSU010000002">
    <property type="protein sequence ID" value="KAK0627000.1"/>
    <property type="molecule type" value="Genomic_DNA"/>
</dbReference>
<name>A0AA39X571_9PEZI</name>
<dbReference type="AlphaFoldDB" id="A0AA39X571"/>
<proteinExistence type="predicted"/>
<gene>
    <name evidence="1" type="ORF">B0T14DRAFT_511515</name>
</gene>
<accession>A0AA39X571</accession>
<evidence type="ECO:0000313" key="2">
    <source>
        <dbReference type="Proteomes" id="UP001175000"/>
    </source>
</evidence>
<organism evidence="1 2">
    <name type="scientific">Immersiella caudata</name>
    <dbReference type="NCBI Taxonomy" id="314043"/>
    <lineage>
        <taxon>Eukaryota</taxon>
        <taxon>Fungi</taxon>
        <taxon>Dikarya</taxon>
        <taxon>Ascomycota</taxon>
        <taxon>Pezizomycotina</taxon>
        <taxon>Sordariomycetes</taxon>
        <taxon>Sordariomycetidae</taxon>
        <taxon>Sordariales</taxon>
        <taxon>Lasiosphaeriaceae</taxon>
        <taxon>Immersiella</taxon>
    </lineage>
</organism>
<keyword evidence="2" id="KW-1185">Reference proteome</keyword>